<organism evidence="1 2">
    <name type="scientific">Pseudomonas fluorescens</name>
    <dbReference type="NCBI Taxonomy" id="294"/>
    <lineage>
        <taxon>Bacteria</taxon>
        <taxon>Pseudomonadati</taxon>
        <taxon>Pseudomonadota</taxon>
        <taxon>Gammaproteobacteria</taxon>
        <taxon>Pseudomonadales</taxon>
        <taxon>Pseudomonadaceae</taxon>
        <taxon>Pseudomonas</taxon>
    </lineage>
</organism>
<dbReference type="EMBL" id="MOBU01000003">
    <property type="protein sequence ID" value="RON71193.1"/>
    <property type="molecule type" value="Genomic_DNA"/>
</dbReference>
<reference evidence="1 2" key="1">
    <citation type="submission" date="2016-10" db="EMBL/GenBank/DDBJ databases">
        <title>Comparative genome analysis of multiple Pseudomonas spp. focuses on biocontrol and plant growth promoting traits.</title>
        <authorList>
            <person name="Tao X.-Y."/>
            <person name="Taylor C.G."/>
        </authorList>
    </citation>
    <scope>NUCLEOTIDE SEQUENCE [LARGE SCALE GENOMIC DNA]</scope>
    <source>
        <strain evidence="1 2">24D3</strain>
    </source>
</reference>
<comment type="caution">
    <text evidence="1">The sequence shown here is derived from an EMBL/GenBank/DDBJ whole genome shotgun (WGS) entry which is preliminary data.</text>
</comment>
<accession>A0A423LSG6</accession>
<dbReference type="AlphaFoldDB" id="A0A423LSG6"/>
<protein>
    <submittedName>
        <fullName evidence="1">Uncharacterized protein</fullName>
    </submittedName>
</protein>
<evidence type="ECO:0000313" key="2">
    <source>
        <dbReference type="Proteomes" id="UP000285757"/>
    </source>
</evidence>
<proteinExistence type="predicted"/>
<gene>
    <name evidence="1" type="ORF">BK671_03230</name>
</gene>
<dbReference type="Proteomes" id="UP000285757">
    <property type="component" value="Unassembled WGS sequence"/>
</dbReference>
<evidence type="ECO:0000313" key="1">
    <source>
        <dbReference type="EMBL" id="RON71193.1"/>
    </source>
</evidence>
<name>A0A423LSG6_PSEFL</name>
<sequence>MFKEESNLFETKPTTHVSGEIIADVSNRGKLATHNIQFQEDDNSENVAVIARSYENGFGNSKKGMAFVFNKNIKAGSYKANDPNFPFAKLYYFESFSNEDRSNAYQYKPADGQINVVVIEATPQALRYVFTFNFNTQDYAGKKMNIAGKLELNVLRSE</sequence>